<keyword evidence="2" id="KW-0547">Nucleotide-binding</keyword>
<feature type="region of interest" description="Disordered" evidence="4">
    <location>
        <begin position="1"/>
        <end position="21"/>
    </location>
</feature>
<dbReference type="PANTHER" id="PTHR14187:SF5">
    <property type="entry name" value="HEAT SHOCK 70 KDA PROTEIN 12A"/>
    <property type="match status" value="1"/>
</dbReference>
<dbReference type="Pfam" id="PF00012">
    <property type="entry name" value="HSP70"/>
    <property type="match status" value="1"/>
</dbReference>
<gene>
    <name evidence="5" type="ORF">MEDL_56531</name>
</gene>
<dbReference type="CDD" id="cd10229">
    <property type="entry name" value="ASKHA_NBD_HSP70_HSPA12"/>
    <property type="match status" value="1"/>
</dbReference>
<dbReference type="GO" id="GO:0140662">
    <property type="term" value="F:ATP-dependent protein folding chaperone"/>
    <property type="evidence" value="ECO:0007669"/>
    <property type="project" value="InterPro"/>
</dbReference>
<evidence type="ECO:0000256" key="2">
    <source>
        <dbReference type="ARBA" id="ARBA00022741"/>
    </source>
</evidence>
<dbReference type="PANTHER" id="PTHR14187">
    <property type="entry name" value="ALPHA KINASE/ELONGATION FACTOR 2 KINASE"/>
    <property type="match status" value="1"/>
</dbReference>
<dbReference type="SUPFAM" id="SSF53067">
    <property type="entry name" value="Actin-like ATPase domain"/>
    <property type="match status" value="2"/>
</dbReference>
<dbReference type="Gene3D" id="3.90.640.10">
    <property type="entry name" value="Actin, Chain A, domain 4"/>
    <property type="match status" value="1"/>
</dbReference>
<dbReference type="AlphaFoldDB" id="A0A8S3UQA8"/>
<dbReference type="OrthoDB" id="6062776at2759"/>
<dbReference type="InterPro" id="IPR043129">
    <property type="entry name" value="ATPase_NBD"/>
</dbReference>
<keyword evidence="3" id="KW-0067">ATP-binding</keyword>
<evidence type="ECO:0000256" key="1">
    <source>
        <dbReference type="ARBA" id="ARBA00007381"/>
    </source>
</evidence>
<sequence>MSGQGDDKETIKAAPKDDNETIREPDRKNLIVVAIDFGTTYSGFAYCKLKDYEVYKEACKKRSRKCRSTYLHFGFEAVNFFYNNAETIDFTEWYYFEHFKMMLYNEKDQLTEKTDLEESVMIGNKARRKKMKAMFVFAAVLRHFKELLLNRRANETSSIDEGDIDWVITVPAIWDLKARTFMRDAAKEAGIPINQLKLALEPEVASIHCRRVPVSVQTLNDGKKTIAKMTIGSKYIVLDQGGGTTDIAVHEITGENTLKEIHYACGGHWGGITVNEAFYRFLIDVFGENVVDKIKQEKPSAYFKLLHNFEETKKCFDEEKLKDGEGKSKVIIPIEWIQYFEKSNIVALKESVKKSNFKGRVKIVSDKMRIKNNLFRTFFDYAIENIIAELNKLVQKEELRDVKTLLVVGGHSESPVLINALYENLPNFDIVVPKQPSLAILKGAVLYGFEPETITSRVMQYTYGIAMQRPFIPGVDPYSKRNSLVNGLVDNVFDKHTERGQTVKAGEFLKEHEYVPARQEQMAVRFKFYATQNKNPKYVTDEGCSCIGTLYFELSGGMKSNKEMKLKINPSGTQIVAVVTEKDNGHETEGFFCLLD</sequence>
<evidence type="ECO:0000256" key="3">
    <source>
        <dbReference type="ARBA" id="ARBA00022840"/>
    </source>
</evidence>
<comment type="similarity">
    <text evidence="1">Belongs to the heat shock protein 70 family.</text>
</comment>
<evidence type="ECO:0000256" key="4">
    <source>
        <dbReference type="SAM" id="MobiDB-lite"/>
    </source>
</evidence>
<dbReference type="EMBL" id="CAJPWZ010002738">
    <property type="protein sequence ID" value="CAG2244503.1"/>
    <property type="molecule type" value="Genomic_DNA"/>
</dbReference>
<dbReference type="InterPro" id="IPR013126">
    <property type="entry name" value="Hsp_70_fam"/>
</dbReference>
<proteinExistence type="inferred from homology"/>
<dbReference type="Proteomes" id="UP000683360">
    <property type="component" value="Unassembled WGS sequence"/>
</dbReference>
<organism evidence="5 6">
    <name type="scientific">Mytilus edulis</name>
    <name type="common">Blue mussel</name>
    <dbReference type="NCBI Taxonomy" id="6550"/>
    <lineage>
        <taxon>Eukaryota</taxon>
        <taxon>Metazoa</taxon>
        <taxon>Spiralia</taxon>
        <taxon>Lophotrochozoa</taxon>
        <taxon>Mollusca</taxon>
        <taxon>Bivalvia</taxon>
        <taxon>Autobranchia</taxon>
        <taxon>Pteriomorphia</taxon>
        <taxon>Mytilida</taxon>
        <taxon>Mytiloidea</taxon>
        <taxon>Mytilidae</taxon>
        <taxon>Mytilinae</taxon>
        <taxon>Mytilus</taxon>
    </lineage>
</organism>
<accession>A0A8S3UQA8</accession>
<dbReference type="Gene3D" id="3.30.420.40">
    <property type="match status" value="2"/>
</dbReference>
<name>A0A8S3UQA8_MYTED</name>
<comment type="caution">
    <text evidence="5">The sequence shown here is derived from an EMBL/GenBank/DDBJ whole genome shotgun (WGS) entry which is preliminary data.</text>
</comment>
<evidence type="ECO:0000313" key="6">
    <source>
        <dbReference type="Proteomes" id="UP000683360"/>
    </source>
</evidence>
<reference evidence="5" key="1">
    <citation type="submission" date="2021-03" db="EMBL/GenBank/DDBJ databases">
        <authorList>
            <person name="Bekaert M."/>
        </authorList>
    </citation>
    <scope>NUCLEOTIDE SEQUENCE</scope>
</reference>
<protein>
    <recommendedName>
        <fullName evidence="7">Heat shock 70 kDa protein 12B</fullName>
    </recommendedName>
</protein>
<dbReference type="GO" id="GO:0005524">
    <property type="term" value="F:ATP binding"/>
    <property type="evidence" value="ECO:0007669"/>
    <property type="project" value="UniProtKB-KW"/>
</dbReference>
<keyword evidence="6" id="KW-1185">Reference proteome</keyword>
<evidence type="ECO:0000313" key="5">
    <source>
        <dbReference type="EMBL" id="CAG2244503.1"/>
    </source>
</evidence>
<evidence type="ECO:0008006" key="7">
    <source>
        <dbReference type="Google" id="ProtNLM"/>
    </source>
</evidence>